<keyword evidence="2" id="KW-0804">Transcription</keyword>
<name>A0A4V6NN21_9ACTN</name>
<evidence type="ECO:0000256" key="2">
    <source>
        <dbReference type="ARBA" id="ARBA00023163"/>
    </source>
</evidence>
<dbReference type="Proteomes" id="UP000294508">
    <property type="component" value="Unassembled WGS sequence"/>
</dbReference>
<feature type="transmembrane region" description="Helical" evidence="4">
    <location>
        <begin position="118"/>
        <end position="141"/>
    </location>
</feature>
<evidence type="ECO:0000256" key="1">
    <source>
        <dbReference type="ARBA" id="ARBA00023015"/>
    </source>
</evidence>
<dbReference type="Gene3D" id="1.10.10.1320">
    <property type="entry name" value="Anti-sigma factor, zinc-finger domain"/>
    <property type="match status" value="1"/>
</dbReference>
<organism evidence="6 7">
    <name type="scientific">Kribbella steppae</name>
    <dbReference type="NCBI Taxonomy" id="2512223"/>
    <lineage>
        <taxon>Bacteria</taxon>
        <taxon>Bacillati</taxon>
        <taxon>Actinomycetota</taxon>
        <taxon>Actinomycetes</taxon>
        <taxon>Propionibacteriales</taxon>
        <taxon>Kribbellaceae</taxon>
        <taxon>Kribbella</taxon>
    </lineage>
</organism>
<dbReference type="GO" id="GO:0005886">
    <property type="term" value="C:plasma membrane"/>
    <property type="evidence" value="ECO:0007669"/>
    <property type="project" value="InterPro"/>
</dbReference>
<feature type="domain" description="Anti-sigma K factor RskA C-terminal" evidence="5">
    <location>
        <begin position="122"/>
        <end position="241"/>
    </location>
</feature>
<dbReference type="OrthoDB" id="4328740at2"/>
<keyword evidence="4" id="KW-1133">Transmembrane helix</keyword>
<keyword evidence="4" id="KW-0472">Membrane</keyword>
<evidence type="ECO:0000259" key="5">
    <source>
        <dbReference type="Pfam" id="PF10099"/>
    </source>
</evidence>
<comment type="caution">
    <text evidence="6">The sequence shown here is derived from an EMBL/GenBank/DDBJ whole genome shotgun (WGS) entry which is preliminary data.</text>
</comment>
<dbReference type="EMBL" id="SLWN01000007">
    <property type="protein sequence ID" value="TCO26148.1"/>
    <property type="molecule type" value="Genomic_DNA"/>
</dbReference>
<sequence>MTHLDEEVLAQWALDGSEPEPDAADHLATCPQCQAALTELRELSVGLRATPELATPPGQVWDRITAELDLAPATATATQREITAAGDAWAGSTAGDAGVGSSAGDAGVERRRSYGRGILTLAASVAAILGLGIGLGTAGLLSADEQSPPVATVQLDPLPGKSGGGTADLIQSGQELQVSVTGLDARTGYYELWLINSDGQRMVSLGVLDPGQSGTYRIPDNMTSQGYRIIDVSLEPNDGNPVHSRDSIVRGTLPS</sequence>
<accession>A0A4V6NN21</accession>
<evidence type="ECO:0000256" key="4">
    <source>
        <dbReference type="SAM" id="Phobius"/>
    </source>
</evidence>
<keyword evidence="7" id="KW-1185">Reference proteome</keyword>
<proteinExistence type="predicted"/>
<protein>
    <submittedName>
        <fullName evidence="6">Anti-sigma-K factor rskA</fullName>
    </submittedName>
</protein>
<keyword evidence="4" id="KW-0812">Transmembrane</keyword>
<dbReference type="InterPro" id="IPR041916">
    <property type="entry name" value="Anti_sigma_zinc_sf"/>
</dbReference>
<evidence type="ECO:0000256" key="3">
    <source>
        <dbReference type="SAM" id="MobiDB-lite"/>
    </source>
</evidence>
<evidence type="ECO:0000313" key="6">
    <source>
        <dbReference type="EMBL" id="TCO26148.1"/>
    </source>
</evidence>
<gene>
    <name evidence="6" type="ORF">EV652_10739</name>
</gene>
<keyword evidence="1" id="KW-0805">Transcription regulation</keyword>
<dbReference type="InterPro" id="IPR018764">
    <property type="entry name" value="RskA_C"/>
</dbReference>
<dbReference type="Pfam" id="PF10099">
    <property type="entry name" value="RskA_C"/>
    <property type="match status" value="1"/>
</dbReference>
<reference evidence="6 7" key="1">
    <citation type="journal article" date="2015" name="Stand. Genomic Sci.">
        <title>Genomic Encyclopedia of Bacterial and Archaeal Type Strains, Phase III: the genomes of soil and plant-associated and newly described type strains.</title>
        <authorList>
            <person name="Whitman W.B."/>
            <person name="Woyke T."/>
            <person name="Klenk H.P."/>
            <person name="Zhou Y."/>
            <person name="Lilburn T.G."/>
            <person name="Beck B.J."/>
            <person name="De Vos P."/>
            <person name="Vandamme P."/>
            <person name="Eisen J.A."/>
            <person name="Garrity G."/>
            <person name="Hugenholtz P."/>
            <person name="Kyrpides N.C."/>
        </authorList>
    </citation>
    <scope>NUCLEOTIDE SEQUENCE [LARGE SCALE GENOMIC DNA]</scope>
    <source>
        <strain evidence="6 7">VKM Ac-2572</strain>
    </source>
</reference>
<evidence type="ECO:0000313" key="7">
    <source>
        <dbReference type="Proteomes" id="UP000294508"/>
    </source>
</evidence>
<feature type="region of interest" description="Disordered" evidence="3">
    <location>
        <begin position="234"/>
        <end position="255"/>
    </location>
</feature>
<dbReference type="RefSeq" id="WP_132210827.1">
    <property type="nucleotide sequence ID" value="NZ_SLWN01000007.1"/>
</dbReference>
<dbReference type="AlphaFoldDB" id="A0A4V6NN21"/>